<keyword evidence="2 5" id="KW-0812">Transmembrane</keyword>
<dbReference type="Proteomes" id="UP000752171">
    <property type="component" value="Unassembled WGS sequence"/>
</dbReference>
<evidence type="ECO:0000256" key="4">
    <source>
        <dbReference type="SAM" id="MobiDB-lite"/>
    </source>
</evidence>
<feature type="compositionally biased region" description="Basic and acidic residues" evidence="4">
    <location>
        <begin position="264"/>
        <end position="284"/>
    </location>
</feature>
<evidence type="ECO:0000256" key="5">
    <source>
        <dbReference type="SAM" id="Phobius"/>
    </source>
</evidence>
<dbReference type="Pfam" id="PF07686">
    <property type="entry name" value="V-set"/>
    <property type="match status" value="1"/>
</dbReference>
<dbReference type="Gene3D" id="2.60.40.10">
    <property type="entry name" value="Immunoglobulins"/>
    <property type="match status" value="1"/>
</dbReference>
<organism evidence="7 8">
    <name type="scientific">Astyanax mexicanus</name>
    <name type="common">Blind cave fish</name>
    <name type="synonym">Astyanax fasciatus mexicanus</name>
    <dbReference type="NCBI Taxonomy" id="7994"/>
    <lineage>
        <taxon>Eukaryota</taxon>
        <taxon>Metazoa</taxon>
        <taxon>Chordata</taxon>
        <taxon>Craniata</taxon>
        <taxon>Vertebrata</taxon>
        <taxon>Euteleostomi</taxon>
        <taxon>Actinopterygii</taxon>
        <taxon>Neopterygii</taxon>
        <taxon>Teleostei</taxon>
        <taxon>Ostariophysi</taxon>
        <taxon>Characiformes</taxon>
        <taxon>Characoidei</taxon>
        <taxon>Acestrorhamphidae</taxon>
        <taxon>Acestrorhamphinae</taxon>
        <taxon>Astyanax</taxon>
    </lineage>
</organism>
<dbReference type="InterPro" id="IPR003599">
    <property type="entry name" value="Ig_sub"/>
</dbReference>
<dbReference type="InterPro" id="IPR050671">
    <property type="entry name" value="CD300_family_receptors"/>
</dbReference>
<dbReference type="AlphaFoldDB" id="A0A8T2KTZ0"/>
<dbReference type="PANTHER" id="PTHR11860:SF87">
    <property type="entry name" value="CMRF35-LIKE MOLECULE 8"/>
    <property type="match status" value="1"/>
</dbReference>
<dbReference type="EMBL" id="JAICCE010000021">
    <property type="protein sequence ID" value="KAG9262793.1"/>
    <property type="molecule type" value="Genomic_DNA"/>
</dbReference>
<keyword evidence="5" id="KW-1133">Transmembrane helix</keyword>
<comment type="subcellular location">
    <subcellularLocation>
        <location evidence="1">Membrane</location>
    </subcellularLocation>
</comment>
<proteinExistence type="predicted"/>
<evidence type="ECO:0000313" key="8">
    <source>
        <dbReference type="Proteomes" id="UP000752171"/>
    </source>
</evidence>
<evidence type="ECO:0000256" key="2">
    <source>
        <dbReference type="ARBA" id="ARBA00022692"/>
    </source>
</evidence>
<dbReference type="GO" id="GO:0005886">
    <property type="term" value="C:plasma membrane"/>
    <property type="evidence" value="ECO:0007669"/>
    <property type="project" value="TreeGrafter"/>
</dbReference>
<reference evidence="7 8" key="1">
    <citation type="submission" date="2021-07" db="EMBL/GenBank/DDBJ databases">
        <authorList>
            <person name="Imarazene B."/>
            <person name="Zahm M."/>
            <person name="Klopp C."/>
            <person name="Cabau C."/>
            <person name="Beille S."/>
            <person name="Jouanno E."/>
            <person name="Castinel A."/>
            <person name="Lluch J."/>
            <person name="Gil L."/>
            <person name="Kuchtly C."/>
            <person name="Lopez Roques C."/>
            <person name="Donnadieu C."/>
            <person name="Parrinello H."/>
            <person name="Journot L."/>
            <person name="Du K."/>
            <person name="Schartl M."/>
            <person name="Retaux S."/>
            <person name="Guiguen Y."/>
        </authorList>
    </citation>
    <scope>NUCLEOTIDE SEQUENCE [LARGE SCALE GENOMIC DNA]</scope>
    <source>
        <strain evidence="7">Pach_M1</strain>
        <tissue evidence="7">Testis</tissue>
    </source>
</reference>
<feature type="compositionally biased region" description="Polar residues" evidence="4">
    <location>
        <begin position="288"/>
        <end position="307"/>
    </location>
</feature>
<dbReference type="PANTHER" id="PTHR11860">
    <property type="entry name" value="POLYMERIC-IMMUNOGLOBULIN RECEPTOR"/>
    <property type="match status" value="1"/>
</dbReference>
<gene>
    <name evidence="7" type="primary">CD300LD</name>
    <name evidence="7" type="ORF">AMEX_G24666</name>
</gene>
<protein>
    <submittedName>
        <fullName evidence="7">CMRF35-like molecule 8</fullName>
    </submittedName>
</protein>
<evidence type="ECO:0000256" key="3">
    <source>
        <dbReference type="ARBA" id="ARBA00023136"/>
    </source>
</evidence>
<feature type="compositionally biased region" description="Polar residues" evidence="4">
    <location>
        <begin position="179"/>
        <end position="192"/>
    </location>
</feature>
<dbReference type="SMART" id="SM00409">
    <property type="entry name" value="IG"/>
    <property type="match status" value="1"/>
</dbReference>
<feature type="domain" description="Immunoglobulin" evidence="6">
    <location>
        <begin position="71"/>
        <end position="169"/>
    </location>
</feature>
<keyword evidence="3 5" id="KW-0472">Membrane</keyword>
<evidence type="ECO:0000313" key="7">
    <source>
        <dbReference type="EMBL" id="KAG9262793.1"/>
    </source>
</evidence>
<evidence type="ECO:0000256" key="1">
    <source>
        <dbReference type="ARBA" id="ARBA00004370"/>
    </source>
</evidence>
<evidence type="ECO:0000259" key="6">
    <source>
        <dbReference type="SMART" id="SM00409"/>
    </source>
</evidence>
<feature type="transmembrane region" description="Helical" evidence="5">
    <location>
        <begin position="231"/>
        <end position="253"/>
    </location>
</feature>
<dbReference type="GO" id="GO:0004888">
    <property type="term" value="F:transmembrane signaling receptor activity"/>
    <property type="evidence" value="ECO:0007669"/>
    <property type="project" value="TreeGrafter"/>
</dbReference>
<dbReference type="SUPFAM" id="SSF48726">
    <property type="entry name" value="Immunoglobulin"/>
    <property type="match status" value="1"/>
</dbReference>
<feature type="region of interest" description="Disordered" evidence="4">
    <location>
        <begin position="261"/>
        <end position="319"/>
    </location>
</feature>
<dbReference type="InterPro" id="IPR013783">
    <property type="entry name" value="Ig-like_fold"/>
</dbReference>
<name>A0A8T2KTZ0_ASTMX</name>
<feature type="transmembrane region" description="Helical" evidence="5">
    <location>
        <begin position="55"/>
        <end position="74"/>
    </location>
</feature>
<dbReference type="InterPro" id="IPR013106">
    <property type="entry name" value="Ig_V-set"/>
</dbReference>
<feature type="region of interest" description="Disordered" evidence="4">
    <location>
        <begin position="179"/>
        <end position="206"/>
    </location>
</feature>
<comment type="caution">
    <text evidence="7">The sequence shown here is derived from an EMBL/GenBank/DDBJ whole genome shotgun (WGS) entry which is preliminary data.</text>
</comment>
<sequence>MEKQSWGKTESSVEVKKNILKASERVTKHRNHFQTVSEVGRSSGTKKTTRNMTRFLHVIICFLTGGALADVISLEARVGGDVQIRCSHGFAHKNVKYFCNKTCLNRDVLIKSDRMRNPNRKGRYTLLDEGSGVFTVTISGLKKSDSGIYWCGVQRMVKDTYLQVILTVLEAPATTSYTQYPTASHPGNSPSDASVKSTESRTESETFSTITGDFFTTTDTTNPETPENKQLVYIGSGLACLVLISAICFLILIKQTKKRKSEKHKAEKAQIDCNNKHSKPEKDLQIPMKTNQQKTPESFSANQSTPPIKNPHPDPSSSIYSNITPHSEVNFARQSEDIHYSSVIFIRESDAHNSHLDSSPGETAGPSVSLYSTVIPADSSLSAKNATAVIYSTIGKES</sequence>
<dbReference type="InterPro" id="IPR036179">
    <property type="entry name" value="Ig-like_dom_sf"/>
</dbReference>
<accession>A0A8T2KTZ0</accession>